<sequence length="876" mass="96549">MFKQFTRQLKRKTSQVLRSLAEQLDQTPPDANVADETEHSPDITEEKIDPSLTSANPTTGQVIIQNLTYGEAEGEGSRRRVMVTVSPQDIPTEPRVILTTEPSSSPTEPTTPVSPSKSPRSRRRRRSPQPNALLNKVSTALAPIGSGLQQVRQHPRFWLLVGMGLGASSGAIALSWGIYSLEKNTQENIDNVLTYAQPGTLTIKAKDGKVLQEIGPVSHDQLKVGAIPLLVKQAFIASEDRRFNEHRGVDLQGITRALFSNLQAGEVREGGSTITQQLARQVFLNQDRNFGRKIRELRLAQKIEEKFSKEQILERYLNLVYLGSGAYGVADAAWAYFSKTPDQLTLTQVATLAGVVPAPSLYSPLENKETATQRRNEVLRKMQDVGFITQAQMDKAIAEPLVVKPSPLKRFERNAPYFTDYILQQLPKHISEADLKKGGVTVITTLNYPWQQAAQRILTEEVKNSGQWQRFSQAALVSIDPKTGAIKAMVGGKDYEKNQFNRVTQAKRQPGSTFKPILYSAAIASGISPNKTYLNAPFTIRGYTPENYGDKYTGEQMSLRQALTNSVNVVAVRLLMDVGWNPVINLARKMGIESKLEPTYSLALGAWEVTPLEMTSAYTTFPNKGVHVRPFAIQQVLDAKGSVIYQNKLQSQVALDPDSTAIMISLMRSVVTSGTGRPAQLSDRQVAGKTGTSDKARDLWFIGYIPQLVTGVWLGNDNGQPTKGASATSALIWGNFMREAVKGMPVKYFPPLPKNLENRKPTIKAEPLKGHKIIALAIPSAPSGNTSQLNSTDDTSRSRRRSRRRRSLETANADSNSNNNNSSSTRRRRRRSVETASNDSSSPRRSRRHQSSAQSSSPSVSNDNGLPAPPAARKSE</sequence>
<evidence type="ECO:0000256" key="5">
    <source>
        <dbReference type="ARBA" id="ARBA00022676"/>
    </source>
</evidence>
<accession>A0A977KVL6</accession>
<feature type="compositionally biased region" description="Low complexity" evidence="14">
    <location>
        <begin position="99"/>
        <end position="118"/>
    </location>
</feature>
<dbReference type="SUPFAM" id="SSF56601">
    <property type="entry name" value="beta-lactamase/transpeptidase-like"/>
    <property type="match status" value="1"/>
</dbReference>
<keyword evidence="15" id="KW-0812">Transmembrane</keyword>
<dbReference type="EMBL" id="CP073041">
    <property type="protein sequence ID" value="UXE60768.1"/>
    <property type="molecule type" value="Genomic_DNA"/>
</dbReference>
<dbReference type="InterPro" id="IPR023346">
    <property type="entry name" value="Lysozyme-like_dom_sf"/>
</dbReference>
<gene>
    <name evidence="18" type="ORF">KA717_35665</name>
</gene>
<dbReference type="InterPro" id="IPR036950">
    <property type="entry name" value="PBP_transglycosylase"/>
</dbReference>
<comment type="similarity">
    <text evidence="2">In the N-terminal section; belongs to the glycosyltransferase 51 family.</text>
</comment>
<proteinExistence type="inferred from homology"/>
<dbReference type="Pfam" id="PF00912">
    <property type="entry name" value="Transgly"/>
    <property type="match status" value="1"/>
</dbReference>
<dbReference type="FunFam" id="3.40.710.10:FF:000028">
    <property type="entry name" value="Penicillin-binding protein 1A"/>
    <property type="match status" value="1"/>
</dbReference>
<keyword evidence="6" id="KW-0808">Transferase</keyword>
<comment type="similarity">
    <text evidence="1">In the C-terminal section; belongs to the transpeptidase family.</text>
</comment>
<evidence type="ECO:0000256" key="10">
    <source>
        <dbReference type="ARBA" id="ARBA00023268"/>
    </source>
</evidence>
<evidence type="ECO:0000259" key="16">
    <source>
        <dbReference type="Pfam" id="PF00905"/>
    </source>
</evidence>
<evidence type="ECO:0000256" key="4">
    <source>
        <dbReference type="ARBA" id="ARBA00022670"/>
    </source>
</evidence>
<dbReference type="GO" id="GO:0009002">
    <property type="term" value="F:serine-type D-Ala-D-Ala carboxypeptidase activity"/>
    <property type="evidence" value="ECO:0007669"/>
    <property type="project" value="UniProtKB-EC"/>
</dbReference>
<dbReference type="GO" id="GO:0008658">
    <property type="term" value="F:penicillin binding"/>
    <property type="evidence" value="ECO:0007669"/>
    <property type="project" value="InterPro"/>
</dbReference>
<evidence type="ECO:0000256" key="3">
    <source>
        <dbReference type="ARBA" id="ARBA00022645"/>
    </source>
</evidence>
<dbReference type="InterPro" id="IPR001264">
    <property type="entry name" value="Glyco_trans_51"/>
</dbReference>
<evidence type="ECO:0000256" key="11">
    <source>
        <dbReference type="ARBA" id="ARBA00023316"/>
    </source>
</evidence>
<evidence type="ECO:0000256" key="7">
    <source>
        <dbReference type="ARBA" id="ARBA00022801"/>
    </source>
</evidence>
<dbReference type="Gene3D" id="3.40.710.10">
    <property type="entry name" value="DD-peptidase/beta-lactamase superfamily"/>
    <property type="match status" value="1"/>
</dbReference>
<feature type="compositionally biased region" description="Basic and acidic residues" evidence="14">
    <location>
        <begin position="36"/>
        <end position="49"/>
    </location>
</feature>
<keyword evidence="4" id="KW-0645">Protease</keyword>
<dbReference type="GO" id="GO:0009252">
    <property type="term" value="P:peptidoglycan biosynthetic process"/>
    <property type="evidence" value="ECO:0007669"/>
    <property type="project" value="UniProtKB-KW"/>
</dbReference>
<dbReference type="GO" id="GO:0030288">
    <property type="term" value="C:outer membrane-bounded periplasmic space"/>
    <property type="evidence" value="ECO:0007669"/>
    <property type="project" value="TreeGrafter"/>
</dbReference>
<dbReference type="SUPFAM" id="SSF53955">
    <property type="entry name" value="Lysozyme-like"/>
    <property type="match status" value="1"/>
</dbReference>
<dbReference type="PANTHER" id="PTHR32282:SF31">
    <property type="entry name" value="PEPTIDOGLYCAN GLYCOSYLTRANSFERASE"/>
    <property type="match status" value="1"/>
</dbReference>
<keyword evidence="5" id="KW-0328">Glycosyltransferase</keyword>
<dbReference type="InterPro" id="IPR012338">
    <property type="entry name" value="Beta-lactam/transpept-like"/>
</dbReference>
<dbReference type="Pfam" id="PF00905">
    <property type="entry name" value="Transpeptidase"/>
    <property type="match status" value="1"/>
</dbReference>
<dbReference type="InterPro" id="IPR050396">
    <property type="entry name" value="Glycosyltr_51/Transpeptidase"/>
</dbReference>
<dbReference type="Proteomes" id="UP001065613">
    <property type="component" value="Chromosome"/>
</dbReference>
<feature type="domain" description="Penicillin-binding protein transpeptidase" evidence="16">
    <location>
        <begin position="476"/>
        <end position="715"/>
    </location>
</feature>
<protein>
    <submittedName>
        <fullName evidence="18">Penicillin-binding protein 1A</fullName>
    </submittedName>
</protein>
<dbReference type="AlphaFoldDB" id="A0A977KVL6"/>
<feature type="compositionally biased region" description="Low complexity" evidence="14">
    <location>
        <begin position="851"/>
        <end position="863"/>
    </location>
</feature>
<keyword evidence="8" id="KW-0133">Cell shape</keyword>
<evidence type="ECO:0000256" key="12">
    <source>
        <dbReference type="ARBA" id="ARBA00034000"/>
    </source>
</evidence>
<feature type="region of interest" description="Disordered" evidence="14">
    <location>
        <begin position="1"/>
        <end position="59"/>
    </location>
</feature>
<feature type="domain" description="Glycosyl transferase family 51" evidence="17">
    <location>
        <begin position="208"/>
        <end position="383"/>
    </location>
</feature>
<dbReference type="InterPro" id="IPR001460">
    <property type="entry name" value="PCN-bd_Tpept"/>
</dbReference>
<evidence type="ECO:0000256" key="2">
    <source>
        <dbReference type="ARBA" id="ARBA00007739"/>
    </source>
</evidence>
<keyword evidence="7" id="KW-0378">Hydrolase</keyword>
<evidence type="ECO:0000256" key="8">
    <source>
        <dbReference type="ARBA" id="ARBA00022960"/>
    </source>
</evidence>
<evidence type="ECO:0000256" key="15">
    <source>
        <dbReference type="SAM" id="Phobius"/>
    </source>
</evidence>
<dbReference type="GO" id="GO:0006508">
    <property type="term" value="P:proteolysis"/>
    <property type="evidence" value="ECO:0007669"/>
    <property type="project" value="UniProtKB-KW"/>
</dbReference>
<feature type="transmembrane region" description="Helical" evidence="15">
    <location>
        <begin position="157"/>
        <end position="179"/>
    </location>
</feature>
<dbReference type="KEGG" id="wna:KA717_35665"/>
<keyword evidence="9" id="KW-0573">Peptidoglycan synthesis</keyword>
<keyword evidence="10" id="KW-0511">Multifunctional enzyme</keyword>
<keyword evidence="15" id="KW-0472">Membrane</keyword>
<evidence type="ECO:0000259" key="17">
    <source>
        <dbReference type="Pfam" id="PF00912"/>
    </source>
</evidence>
<organism evidence="18">
    <name type="scientific">Woronichinia naegeliana WA131</name>
    <dbReference type="NCBI Taxonomy" id="2824559"/>
    <lineage>
        <taxon>Bacteria</taxon>
        <taxon>Bacillati</taxon>
        <taxon>Cyanobacteriota</taxon>
        <taxon>Cyanophyceae</taxon>
        <taxon>Synechococcales</taxon>
        <taxon>Coelosphaeriaceae</taxon>
        <taxon>Woronichinia</taxon>
    </lineage>
</organism>
<name>A0A977KVL6_9CYAN</name>
<evidence type="ECO:0000256" key="14">
    <source>
        <dbReference type="SAM" id="MobiDB-lite"/>
    </source>
</evidence>
<feature type="compositionally biased region" description="Polar residues" evidence="14">
    <location>
        <begin position="782"/>
        <end position="793"/>
    </location>
</feature>
<feature type="region of interest" description="Disordered" evidence="14">
    <location>
        <begin position="778"/>
        <end position="876"/>
    </location>
</feature>
<dbReference type="Gene3D" id="1.10.3810.10">
    <property type="entry name" value="Biosynthetic peptidoglycan transglycosylase-like"/>
    <property type="match status" value="1"/>
</dbReference>
<dbReference type="NCBIfam" id="TIGR02074">
    <property type="entry name" value="PBP_1a_fam"/>
    <property type="match status" value="1"/>
</dbReference>
<evidence type="ECO:0000256" key="9">
    <source>
        <dbReference type="ARBA" id="ARBA00022984"/>
    </source>
</evidence>
<evidence type="ECO:0000256" key="1">
    <source>
        <dbReference type="ARBA" id="ARBA00007090"/>
    </source>
</evidence>
<evidence type="ECO:0000313" key="18">
    <source>
        <dbReference type="EMBL" id="UXE60768.1"/>
    </source>
</evidence>
<dbReference type="PANTHER" id="PTHR32282">
    <property type="entry name" value="BINDING PROTEIN TRANSPEPTIDASE, PUTATIVE-RELATED"/>
    <property type="match status" value="1"/>
</dbReference>
<keyword evidence="15" id="KW-1133">Transmembrane helix</keyword>
<dbReference type="GO" id="GO:0008955">
    <property type="term" value="F:peptidoglycan glycosyltransferase activity"/>
    <property type="evidence" value="ECO:0007669"/>
    <property type="project" value="UniProtKB-EC"/>
</dbReference>
<evidence type="ECO:0000256" key="13">
    <source>
        <dbReference type="ARBA" id="ARBA00049902"/>
    </source>
</evidence>
<evidence type="ECO:0000256" key="6">
    <source>
        <dbReference type="ARBA" id="ARBA00022679"/>
    </source>
</evidence>
<dbReference type="GO" id="GO:0008360">
    <property type="term" value="P:regulation of cell shape"/>
    <property type="evidence" value="ECO:0007669"/>
    <property type="project" value="UniProtKB-KW"/>
</dbReference>
<comment type="catalytic activity">
    <reaction evidence="13">
        <text>[GlcNAc-(1-&gt;4)-Mur2Ac(oyl-L-Ala-gamma-D-Glu-L-Lys-D-Ala-D-Ala)](n)-di-trans,octa-cis-undecaprenyl diphosphate + beta-D-GlcNAc-(1-&gt;4)-Mur2Ac(oyl-L-Ala-gamma-D-Glu-L-Lys-D-Ala-D-Ala)-di-trans,octa-cis-undecaprenyl diphosphate = [GlcNAc-(1-&gt;4)-Mur2Ac(oyl-L-Ala-gamma-D-Glu-L-Lys-D-Ala-D-Ala)](n+1)-di-trans,octa-cis-undecaprenyl diphosphate + di-trans,octa-cis-undecaprenyl diphosphate + H(+)</text>
        <dbReference type="Rhea" id="RHEA:23708"/>
        <dbReference type="Rhea" id="RHEA-COMP:9602"/>
        <dbReference type="Rhea" id="RHEA-COMP:9603"/>
        <dbReference type="ChEBI" id="CHEBI:15378"/>
        <dbReference type="ChEBI" id="CHEBI:58405"/>
        <dbReference type="ChEBI" id="CHEBI:60033"/>
        <dbReference type="ChEBI" id="CHEBI:78435"/>
        <dbReference type="EC" id="2.4.99.28"/>
    </reaction>
</comment>
<keyword evidence="3" id="KW-0121">Carboxypeptidase</keyword>
<dbReference type="FunFam" id="1.10.3810.10:FF:000001">
    <property type="entry name" value="Penicillin-binding protein 1A"/>
    <property type="match status" value="1"/>
</dbReference>
<reference evidence="18" key="1">
    <citation type="submission" date="2021-04" db="EMBL/GenBank/DDBJ databases">
        <title>Genome sequence of Woronichinia naegeliana from Washington state freshwater lake bloom.</title>
        <authorList>
            <person name="Dreher T.W."/>
        </authorList>
    </citation>
    <scope>NUCLEOTIDE SEQUENCE</scope>
    <source>
        <strain evidence="18">WA131</strain>
    </source>
</reference>
<comment type="catalytic activity">
    <reaction evidence="12">
        <text>Preferential cleavage: (Ac)2-L-Lys-D-Ala-|-D-Ala. Also transpeptidation of peptidyl-alanyl moieties that are N-acyl substituents of D-alanine.</text>
        <dbReference type="EC" id="3.4.16.4"/>
    </reaction>
</comment>
<feature type="region of interest" description="Disordered" evidence="14">
    <location>
        <begin position="85"/>
        <end position="134"/>
    </location>
</feature>
<feature type="compositionally biased region" description="Low complexity" evidence="14">
    <location>
        <begin position="815"/>
        <end position="824"/>
    </location>
</feature>
<dbReference type="GO" id="GO:0071555">
    <property type="term" value="P:cell wall organization"/>
    <property type="evidence" value="ECO:0007669"/>
    <property type="project" value="UniProtKB-KW"/>
</dbReference>
<keyword evidence="11" id="KW-0961">Cell wall biogenesis/degradation</keyword>